<evidence type="ECO:0000256" key="1">
    <source>
        <dbReference type="SAM" id="MobiDB-lite"/>
    </source>
</evidence>
<evidence type="ECO:0000313" key="3">
    <source>
        <dbReference type="Proteomes" id="UP001385951"/>
    </source>
</evidence>
<feature type="compositionally biased region" description="Basic and acidic residues" evidence="1">
    <location>
        <begin position="85"/>
        <end position="94"/>
    </location>
</feature>
<comment type="caution">
    <text evidence="2">The sequence shown here is derived from an EMBL/GenBank/DDBJ whole genome shotgun (WGS) entry which is preliminary data.</text>
</comment>
<dbReference type="AlphaFoldDB" id="A0AAW0G7E5"/>
<evidence type="ECO:0000313" key="2">
    <source>
        <dbReference type="EMBL" id="KAK7689323.1"/>
    </source>
</evidence>
<keyword evidence="3" id="KW-1185">Reference proteome</keyword>
<protein>
    <submittedName>
        <fullName evidence="2">Uncharacterized protein</fullName>
    </submittedName>
</protein>
<sequence length="94" mass="10827">MVWLGYVLEGWPLGEKTSSSWARTTQEGDEDWTYHYVNIFVDRDMFMRHMGDGVGYRKTHVRSPSPDGNSKAENIPLNGEEDGDERVAQDEEDM</sequence>
<organism evidence="2 3">
    <name type="scientific">Cerrena zonata</name>
    <dbReference type="NCBI Taxonomy" id="2478898"/>
    <lineage>
        <taxon>Eukaryota</taxon>
        <taxon>Fungi</taxon>
        <taxon>Dikarya</taxon>
        <taxon>Basidiomycota</taxon>
        <taxon>Agaricomycotina</taxon>
        <taxon>Agaricomycetes</taxon>
        <taxon>Polyporales</taxon>
        <taxon>Cerrenaceae</taxon>
        <taxon>Cerrena</taxon>
    </lineage>
</organism>
<accession>A0AAW0G7E5</accession>
<reference evidence="2 3" key="1">
    <citation type="submission" date="2022-09" db="EMBL/GenBank/DDBJ databases">
        <authorList>
            <person name="Palmer J.M."/>
        </authorList>
    </citation>
    <scope>NUCLEOTIDE SEQUENCE [LARGE SCALE GENOMIC DNA]</scope>
    <source>
        <strain evidence="2 3">DSM 7382</strain>
    </source>
</reference>
<dbReference type="EMBL" id="JASBNA010000008">
    <property type="protein sequence ID" value="KAK7689323.1"/>
    <property type="molecule type" value="Genomic_DNA"/>
</dbReference>
<proteinExistence type="predicted"/>
<gene>
    <name evidence="2" type="ORF">QCA50_007114</name>
</gene>
<name>A0AAW0G7E5_9APHY</name>
<dbReference type="Proteomes" id="UP001385951">
    <property type="component" value="Unassembled WGS sequence"/>
</dbReference>
<feature type="region of interest" description="Disordered" evidence="1">
    <location>
        <begin position="57"/>
        <end position="94"/>
    </location>
</feature>